<keyword evidence="3" id="KW-1185">Reference proteome</keyword>
<name>A0AAD7A1Z5_9AGAR</name>
<organism evidence="2 3">
    <name type="scientific">Mycena albidolilacea</name>
    <dbReference type="NCBI Taxonomy" id="1033008"/>
    <lineage>
        <taxon>Eukaryota</taxon>
        <taxon>Fungi</taxon>
        <taxon>Dikarya</taxon>
        <taxon>Basidiomycota</taxon>
        <taxon>Agaricomycotina</taxon>
        <taxon>Agaricomycetes</taxon>
        <taxon>Agaricomycetidae</taxon>
        <taxon>Agaricales</taxon>
        <taxon>Marasmiineae</taxon>
        <taxon>Mycenaceae</taxon>
        <taxon>Mycena</taxon>
    </lineage>
</organism>
<evidence type="ECO:0000256" key="1">
    <source>
        <dbReference type="SAM" id="MobiDB-lite"/>
    </source>
</evidence>
<protein>
    <submittedName>
        <fullName evidence="2">Uncharacterized protein</fullName>
    </submittedName>
</protein>
<feature type="compositionally biased region" description="Polar residues" evidence="1">
    <location>
        <begin position="89"/>
        <end position="106"/>
    </location>
</feature>
<gene>
    <name evidence="2" type="ORF">DFH08DRAFT_936613</name>
</gene>
<sequence length="200" mass="22103">MEPDEGLSTEEIHIIRTFKESNPTMGVKKLVDGLRGQIPLINGKMVRSVEVPRPEAASAAAEQPEAITSVPEKEKPKKSRPKRRGNPSGEPSATLSFHNDSNDVDVTQGDQKQHIMFEMLQMQISFGSKEAVWSLWNMLKKARTETPGGEARISDLAIAQQLTAEFGINPMDVDNSGMKHESGDMDLTSVTRLFQTMTHS</sequence>
<feature type="compositionally biased region" description="Low complexity" evidence="1">
    <location>
        <begin position="54"/>
        <end position="66"/>
    </location>
</feature>
<feature type="region of interest" description="Disordered" evidence="1">
    <location>
        <begin position="52"/>
        <end position="106"/>
    </location>
</feature>
<comment type="caution">
    <text evidence="2">The sequence shown here is derived from an EMBL/GenBank/DDBJ whole genome shotgun (WGS) entry which is preliminary data.</text>
</comment>
<dbReference type="Proteomes" id="UP001218218">
    <property type="component" value="Unassembled WGS sequence"/>
</dbReference>
<reference evidence="2" key="1">
    <citation type="submission" date="2023-03" db="EMBL/GenBank/DDBJ databases">
        <title>Massive genome expansion in bonnet fungi (Mycena s.s.) driven by repeated elements and novel gene families across ecological guilds.</title>
        <authorList>
            <consortium name="Lawrence Berkeley National Laboratory"/>
            <person name="Harder C.B."/>
            <person name="Miyauchi S."/>
            <person name="Viragh M."/>
            <person name="Kuo A."/>
            <person name="Thoen E."/>
            <person name="Andreopoulos B."/>
            <person name="Lu D."/>
            <person name="Skrede I."/>
            <person name="Drula E."/>
            <person name="Henrissat B."/>
            <person name="Morin E."/>
            <person name="Kohler A."/>
            <person name="Barry K."/>
            <person name="LaButti K."/>
            <person name="Morin E."/>
            <person name="Salamov A."/>
            <person name="Lipzen A."/>
            <person name="Mereny Z."/>
            <person name="Hegedus B."/>
            <person name="Baldrian P."/>
            <person name="Stursova M."/>
            <person name="Weitz H."/>
            <person name="Taylor A."/>
            <person name="Grigoriev I.V."/>
            <person name="Nagy L.G."/>
            <person name="Martin F."/>
            <person name="Kauserud H."/>
        </authorList>
    </citation>
    <scope>NUCLEOTIDE SEQUENCE</scope>
    <source>
        <strain evidence="2">CBHHK002</strain>
    </source>
</reference>
<dbReference type="EMBL" id="JARIHO010000018">
    <property type="protein sequence ID" value="KAJ7347859.1"/>
    <property type="molecule type" value="Genomic_DNA"/>
</dbReference>
<evidence type="ECO:0000313" key="3">
    <source>
        <dbReference type="Proteomes" id="UP001218218"/>
    </source>
</evidence>
<evidence type="ECO:0000313" key="2">
    <source>
        <dbReference type="EMBL" id="KAJ7347859.1"/>
    </source>
</evidence>
<proteinExistence type="predicted"/>
<dbReference type="AlphaFoldDB" id="A0AAD7A1Z5"/>
<accession>A0AAD7A1Z5</accession>
<feature type="compositionally biased region" description="Basic residues" evidence="1">
    <location>
        <begin position="76"/>
        <end position="85"/>
    </location>
</feature>